<accession>A0ABV3K112</accession>
<comment type="caution">
    <text evidence="2">The sequence shown here is derived from an EMBL/GenBank/DDBJ whole genome shotgun (WGS) entry which is preliminary data.</text>
</comment>
<gene>
    <name evidence="2" type="ORF">AB0L16_20355</name>
</gene>
<protein>
    <submittedName>
        <fullName evidence="2">Uncharacterized protein</fullName>
    </submittedName>
</protein>
<dbReference type="RefSeq" id="WP_109284685.1">
    <property type="nucleotide sequence ID" value="NZ_JBFAUK010000016.1"/>
</dbReference>
<evidence type="ECO:0000256" key="1">
    <source>
        <dbReference type="SAM" id="MobiDB-lite"/>
    </source>
</evidence>
<proteinExistence type="predicted"/>
<reference evidence="2 3" key="1">
    <citation type="submission" date="2024-06" db="EMBL/GenBank/DDBJ databases">
        <title>The Natural Products Discovery Center: Release of the First 8490 Sequenced Strains for Exploring Actinobacteria Biosynthetic Diversity.</title>
        <authorList>
            <person name="Kalkreuter E."/>
            <person name="Kautsar S.A."/>
            <person name="Yang D."/>
            <person name="Bader C.D."/>
            <person name="Teijaro C.N."/>
            <person name="Fluegel L."/>
            <person name="Davis C.M."/>
            <person name="Simpson J.R."/>
            <person name="Lauterbach L."/>
            <person name="Steele A.D."/>
            <person name="Gui C."/>
            <person name="Meng S."/>
            <person name="Li G."/>
            <person name="Viehrig K."/>
            <person name="Ye F."/>
            <person name="Su P."/>
            <person name="Kiefer A.F."/>
            <person name="Nichols A."/>
            <person name="Cepeda A.J."/>
            <person name="Yan W."/>
            <person name="Fan B."/>
            <person name="Jiang Y."/>
            <person name="Adhikari A."/>
            <person name="Zheng C.-J."/>
            <person name="Schuster L."/>
            <person name="Cowan T.M."/>
            <person name="Smanski M.J."/>
            <person name="Chevrette M.G."/>
            <person name="De Carvalho L.P.S."/>
            <person name="Shen B."/>
        </authorList>
    </citation>
    <scope>NUCLEOTIDE SEQUENCE [LARGE SCALE GENOMIC DNA]</scope>
    <source>
        <strain evidence="2 3">NPDC052347</strain>
    </source>
</reference>
<name>A0ABV3K112_STRON</name>
<evidence type="ECO:0000313" key="2">
    <source>
        <dbReference type="EMBL" id="MEV5508774.1"/>
    </source>
</evidence>
<feature type="compositionally biased region" description="Basic and acidic residues" evidence="1">
    <location>
        <begin position="47"/>
        <end position="70"/>
    </location>
</feature>
<dbReference type="EMBL" id="JBFAUK010000016">
    <property type="protein sequence ID" value="MEV5508774.1"/>
    <property type="molecule type" value="Genomic_DNA"/>
</dbReference>
<feature type="region of interest" description="Disordered" evidence="1">
    <location>
        <begin position="46"/>
        <end position="70"/>
    </location>
</feature>
<dbReference type="Proteomes" id="UP001552594">
    <property type="component" value="Unassembled WGS sequence"/>
</dbReference>
<keyword evidence="3" id="KW-1185">Reference proteome</keyword>
<organism evidence="2 3">
    <name type="scientific">Streptomyces orinoci</name>
    <name type="common">Streptoverticillium orinoci</name>
    <dbReference type="NCBI Taxonomy" id="67339"/>
    <lineage>
        <taxon>Bacteria</taxon>
        <taxon>Bacillati</taxon>
        <taxon>Actinomycetota</taxon>
        <taxon>Actinomycetes</taxon>
        <taxon>Kitasatosporales</taxon>
        <taxon>Streptomycetaceae</taxon>
        <taxon>Streptomyces</taxon>
    </lineage>
</organism>
<evidence type="ECO:0000313" key="3">
    <source>
        <dbReference type="Proteomes" id="UP001552594"/>
    </source>
</evidence>
<sequence>MGARTPGGTPVAPPNSPVLKVRSAITSILDGTERITKTSLEAIQLDHLAETHHHTTRGRQPDHADQAQHP</sequence>